<evidence type="ECO:0000313" key="2">
    <source>
        <dbReference type="EMBL" id="MCX5614060.1"/>
    </source>
</evidence>
<keyword evidence="3" id="KW-1185">Reference proteome</keyword>
<comment type="caution">
    <text evidence="2">The sequence shown here is derived from an EMBL/GenBank/DDBJ whole genome shotgun (WGS) entry which is preliminary data.</text>
</comment>
<keyword evidence="1" id="KW-0732">Signal</keyword>
<dbReference type="RefSeq" id="WP_099025964.1">
    <property type="nucleotide sequence ID" value="NZ_JANIDW010000001.1"/>
</dbReference>
<dbReference type="Proteomes" id="UP001165648">
    <property type="component" value="Unassembled WGS sequence"/>
</dbReference>
<dbReference type="EMBL" id="JANIDW010000001">
    <property type="protein sequence ID" value="MCX5614060.1"/>
    <property type="molecule type" value="Genomic_DNA"/>
</dbReference>
<reference evidence="2 3" key="1">
    <citation type="submission" date="2022-07" db="EMBL/GenBank/DDBJ databases">
        <title>Bombella genomes.</title>
        <authorList>
            <person name="Harer L."/>
            <person name="Styblova S."/>
            <person name="Ehrmann M."/>
        </authorList>
    </citation>
    <scope>NUCLEOTIDE SEQUENCE [LARGE SCALE GENOMIC DNA]</scope>
    <source>
        <strain evidence="2 3">TMW 2.2558</strain>
    </source>
</reference>
<feature type="chain" id="PRO_5047057369" evidence="1">
    <location>
        <begin position="27"/>
        <end position="100"/>
    </location>
</feature>
<organism evidence="2 3">
    <name type="scientific">Bombella saccharophila</name>
    <dbReference type="NCBI Taxonomy" id="2967338"/>
    <lineage>
        <taxon>Bacteria</taxon>
        <taxon>Pseudomonadati</taxon>
        <taxon>Pseudomonadota</taxon>
        <taxon>Alphaproteobacteria</taxon>
        <taxon>Acetobacterales</taxon>
        <taxon>Acetobacteraceae</taxon>
        <taxon>Bombella</taxon>
    </lineage>
</organism>
<accession>A0ABT3W4R1</accession>
<evidence type="ECO:0000313" key="3">
    <source>
        <dbReference type="Proteomes" id="UP001165648"/>
    </source>
</evidence>
<feature type="signal peptide" evidence="1">
    <location>
        <begin position="1"/>
        <end position="26"/>
    </location>
</feature>
<proteinExistence type="predicted"/>
<protein>
    <submittedName>
        <fullName evidence="2">Uncharacterized protein</fullName>
    </submittedName>
</protein>
<name>A0ABT3W4R1_9PROT</name>
<sequence length="100" mass="10898">MKKSRKGGAILGLFGLAGLAVAPAHAERVLTEHEASKLTFDALIAPPSAFHHAVRHLSHGRATGVRLASSRHHNGATVRNVSYYSHVVVKHHRNLHHRRG</sequence>
<evidence type="ECO:0000256" key="1">
    <source>
        <dbReference type="SAM" id="SignalP"/>
    </source>
</evidence>
<gene>
    <name evidence="2" type="ORF">NQF64_02185</name>
</gene>